<dbReference type="PANTHER" id="PTHR30203">
    <property type="entry name" value="OUTER MEMBRANE CATION EFFLUX PROTEIN"/>
    <property type="match status" value="1"/>
</dbReference>
<keyword evidence="2" id="KW-0812">Transmembrane</keyword>
<dbReference type="SUPFAM" id="SSF56954">
    <property type="entry name" value="Outer membrane efflux proteins (OEP)"/>
    <property type="match status" value="1"/>
</dbReference>
<evidence type="ECO:0000256" key="1">
    <source>
        <dbReference type="ARBA" id="ARBA00007613"/>
    </source>
</evidence>
<dbReference type="Pfam" id="PF02321">
    <property type="entry name" value="OEP"/>
    <property type="match status" value="2"/>
</dbReference>
<dbReference type="EMBL" id="JBHLTN010000007">
    <property type="protein sequence ID" value="MFC0592000.1"/>
    <property type="molecule type" value="Genomic_DNA"/>
</dbReference>
<reference evidence="3 4" key="1">
    <citation type="submission" date="2024-09" db="EMBL/GenBank/DDBJ databases">
        <authorList>
            <person name="Sun Q."/>
            <person name="Mori K."/>
        </authorList>
    </citation>
    <scope>NUCLEOTIDE SEQUENCE [LARGE SCALE GENOMIC DNA]</scope>
    <source>
        <strain evidence="3 4">NCAIM B.02336</strain>
    </source>
</reference>
<accession>A0ABV6PQA7</accession>
<dbReference type="RefSeq" id="WP_377480712.1">
    <property type="nucleotide sequence ID" value="NZ_JBHLTN010000007.1"/>
</dbReference>
<protein>
    <submittedName>
        <fullName evidence="3">Efflux transporter outer membrane subunit</fullName>
    </submittedName>
</protein>
<sequence length="514" mass="52872">MRRNTACIVTPRYGLAVPPGAGRGAGAPPHMVPVLATLAALGLLVGCAAGPDFQRPPAPKVAAYTATPLPAQTASAATDLGGTQSLGVGAPVPAQWWRSLGSRRLDDWIEQAFAASPTLAAAEATLRQADETYAAQAGSTLYPQVSGNLGAQRQRLNPSVQGQAGDAREFNLYSASVGVRYRLDLSGGNRRALEALAARTDHRRQQLEGARLTLAGSIAATAIGRARLAGQIAATEALLGVQQEQLGLTRERVRLGQAAPDELLALQAQIEQTRAGVPLLRKQLDQSEHGLAVLAGQAPGVTPVPDFTLAEFSLPAVMPVVLPSELARRRPDIQAAEALLHAANAEHGVAVAKLYPQIELSASLGSQALTAGALFGGASAAWALLGQLTQPLFNPGLPAERRASLAALDAAGANYQGVVLGALREVADALRALDHDAQALAAQAAADGAAREALRSVERQYALGAAGYVQVLLARQQAQQSQVGLVAAQAQRLADSIALYQASAGTPNAGAPGA</sequence>
<organism evidence="3 4">
    <name type="scientific">Ottowia pentelensis</name>
    <dbReference type="NCBI Taxonomy" id="511108"/>
    <lineage>
        <taxon>Bacteria</taxon>
        <taxon>Pseudomonadati</taxon>
        <taxon>Pseudomonadota</taxon>
        <taxon>Betaproteobacteria</taxon>
        <taxon>Burkholderiales</taxon>
        <taxon>Comamonadaceae</taxon>
        <taxon>Ottowia</taxon>
    </lineage>
</organism>
<keyword evidence="2" id="KW-0564">Palmitate</keyword>
<dbReference type="Proteomes" id="UP001589834">
    <property type="component" value="Unassembled WGS sequence"/>
</dbReference>
<comment type="subcellular location">
    <subcellularLocation>
        <location evidence="2">Cell membrane</location>
        <topology evidence="2">Lipid-anchor</topology>
    </subcellularLocation>
</comment>
<proteinExistence type="inferred from homology"/>
<dbReference type="InterPro" id="IPR010131">
    <property type="entry name" value="MdtP/NodT-like"/>
</dbReference>
<dbReference type="InterPro" id="IPR003423">
    <property type="entry name" value="OMP_efflux"/>
</dbReference>
<dbReference type="Gene3D" id="1.20.1600.10">
    <property type="entry name" value="Outer membrane efflux proteins (OEP)"/>
    <property type="match status" value="1"/>
</dbReference>
<comment type="caution">
    <text evidence="3">The sequence shown here is derived from an EMBL/GenBank/DDBJ whole genome shotgun (WGS) entry which is preliminary data.</text>
</comment>
<dbReference type="Gene3D" id="2.20.200.10">
    <property type="entry name" value="Outer membrane efflux proteins (OEP)"/>
    <property type="match status" value="1"/>
</dbReference>
<evidence type="ECO:0000256" key="2">
    <source>
        <dbReference type="RuleBase" id="RU362097"/>
    </source>
</evidence>
<keyword evidence="2" id="KW-0472">Membrane</keyword>
<evidence type="ECO:0000313" key="4">
    <source>
        <dbReference type="Proteomes" id="UP001589834"/>
    </source>
</evidence>
<keyword evidence="2" id="KW-0449">Lipoprotein</keyword>
<gene>
    <name evidence="3" type="ORF">ACFFGG_05460</name>
</gene>
<evidence type="ECO:0000313" key="3">
    <source>
        <dbReference type="EMBL" id="MFC0592000.1"/>
    </source>
</evidence>
<keyword evidence="4" id="KW-1185">Reference proteome</keyword>
<keyword evidence="2" id="KW-1134">Transmembrane beta strand</keyword>
<comment type="similarity">
    <text evidence="1 2">Belongs to the outer membrane factor (OMF) (TC 1.B.17) family.</text>
</comment>
<dbReference type="PANTHER" id="PTHR30203:SF33">
    <property type="entry name" value="BLR4455 PROTEIN"/>
    <property type="match status" value="1"/>
</dbReference>
<name>A0ABV6PQA7_9BURK</name>
<dbReference type="NCBIfam" id="TIGR01845">
    <property type="entry name" value="outer_NodT"/>
    <property type="match status" value="1"/>
</dbReference>